<evidence type="ECO:0000256" key="11">
    <source>
        <dbReference type="ARBA" id="ARBA00023136"/>
    </source>
</evidence>
<dbReference type="InterPro" id="IPR021731">
    <property type="entry name" value="AMIN_dom"/>
</dbReference>
<dbReference type="RefSeq" id="WP_161826744.1">
    <property type="nucleotide sequence ID" value="NZ_WVIC01000046.1"/>
</dbReference>
<keyword evidence="5" id="KW-0410">Iron transport</keyword>
<gene>
    <name evidence="18" type="ORF">GS597_17500</name>
</gene>
<comment type="similarity">
    <text evidence="2 13 14">Belongs to the TonB-dependent receptor family.</text>
</comment>
<comment type="caution">
    <text evidence="18">The sequence shown here is derived from an EMBL/GenBank/DDBJ whole genome shotgun (WGS) entry which is preliminary data.</text>
</comment>
<proteinExistence type="inferred from homology"/>
<dbReference type="InterPro" id="IPR010105">
    <property type="entry name" value="TonB_sidphr_rcpt"/>
</dbReference>
<dbReference type="SUPFAM" id="SSF56935">
    <property type="entry name" value="Porins"/>
    <property type="match status" value="1"/>
</dbReference>
<keyword evidence="12 13" id="KW-0998">Cell outer membrane</keyword>
<dbReference type="PANTHER" id="PTHR32552:SF68">
    <property type="entry name" value="FERRICHROME OUTER MEMBRANE TRANSPORTER_PHAGE RECEPTOR"/>
    <property type="match status" value="1"/>
</dbReference>
<evidence type="ECO:0000256" key="12">
    <source>
        <dbReference type="ARBA" id="ARBA00023237"/>
    </source>
</evidence>
<keyword evidence="3 13" id="KW-0813">Transport</keyword>
<dbReference type="InterPro" id="IPR000531">
    <property type="entry name" value="Beta-barrel_TonB"/>
</dbReference>
<dbReference type="FunFam" id="2.40.170.20:FF:000005">
    <property type="entry name" value="TonB-dependent siderophore receptor"/>
    <property type="match status" value="1"/>
</dbReference>
<evidence type="ECO:0000256" key="14">
    <source>
        <dbReference type="RuleBase" id="RU003357"/>
    </source>
</evidence>
<evidence type="ECO:0000256" key="6">
    <source>
        <dbReference type="ARBA" id="ARBA00022692"/>
    </source>
</evidence>
<dbReference type="InterPro" id="IPR037066">
    <property type="entry name" value="Plug_dom_sf"/>
</dbReference>
<dbReference type="GO" id="GO:0015344">
    <property type="term" value="F:siderophore uptake transmembrane transporter activity"/>
    <property type="evidence" value="ECO:0007669"/>
    <property type="project" value="TreeGrafter"/>
</dbReference>
<dbReference type="EMBL" id="WVIC01000046">
    <property type="protein sequence ID" value="NCJ08269.1"/>
    <property type="molecule type" value="Genomic_DNA"/>
</dbReference>
<dbReference type="AlphaFoldDB" id="A0A8K2A8P7"/>
<dbReference type="FunFam" id="2.170.130.10:FF:000001">
    <property type="entry name" value="Catecholate siderophore TonB-dependent receptor"/>
    <property type="match status" value="1"/>
</dbReference>
<dbReference type="Pfam" id="PF11741">
    <property type="entry name" value="AMIN"/>
    <property type="match status" value="1"/>
</dbReference>
<sequence length="905" mass="98687">MNMQQWQRSAHKSINGGGSAWRLLLLSGLAIALVGQPVRAGEEGVLGIGSQVPGEEGVSGVRLQVPGEEGVSGVGYHVSGGEGVAQNLEPDTRYPVPGTHNPIPNIQTPSLTVSDWIAQIEASLTQITNVRVEATETGLQVILETAEGDLSAPTSETVGNALIADIPNAVLALPEGDAFEQFGPAEGIALVSVTNEPGYRVRVAITGSDAPPVAQVSSTAQGLVLGVTPGTEVIGTEEDALQVVVTGEQDEGYNPSRATTATRTDTPLRDIPQSIQVVPRQVIEDQQAQDIDEIVRNVSGVNLSNSAGAIAEIFNIRGFGGTVLRDGFRRGAPFELLDTTNIERVEVLKGPSSVLFGQLEPGGIINVITAEPLAEPSYSLEFQAGSYDFYRPSLDLSGPLSGDRSLRYRLSASYLNSGSFRDFTNIERYFVAPALAWDISDNTRILLDAEFLDDTRPRDRGLVAIGTEVADIPIGRRLGEPFDEDNVEQWRAGLRFEHDFNEDWSIRSAFQLTSRNTDSFTTETYSLDETTGEGSERFFRQQLGRLEESYALQTDLTGRFATWGIAHDFLFGVELSRITSRIPDFFLETAPINIFNPEYVGGARPRLTADESDLAFDSLDTTNNIGIYLQDLISFTDNLKLLVGGRFDFIDYESIDLLASETTRLYDNAFSPRVGLVYQPSEMVSLYASYTRSFAPNLFSRTVDGSRLDSERGTQYEIGVRSEFLDGRLSAGLAAYQITKSNVAVGDPDNPRFSIQTGEQRSRGIELDVAGEIINGWNIIGSYAYTDAIISRDTSPLEGNQLRGVPRHGASLWTTYEIQEGDLQGLGFGIGAFFSDSRQGDARNTFRLPSFVRTDVALYYRRPSFQVALNIKNLFDVRYFEASNSRVAIDPGLPLTVVGTLSINF</sequence>
<keyword evidence="10 14" id="KW-0798">TonB box</keyword>
<evidence type="ECO:0000313" key="19">
    <source>
        <dbReference type="Proteomes" id="UP000607397"/>
    </source>
</evidence>
<dbReference type="InterPro" id="IPR039426">
    <property type="entry name" value="TonB-dep_rcpt-like"/>
</dbReference>
<comment type="subcellular location">
    <subcellularLocation>
        <location evidence="1 13">Cell outer membrane</location>
        <topology evidence="1 13">Multi-pass membrane protein</topology>
    </subcellularLocation>
</comment>
<dbReference type="Gene3D" id="2.40.170.20">
    <property type="entry name" value="TonB-dependent receptor, beta-barrel domain"/>
    <property type="match status" value="1"/>
</dbReference>
<keyword evidence="19" id="KW-1185">Reference proteome</keyword>
<feature type="domain" description="AMIN" evidence="17">
    <location>
        <begin position="129"/>
        <end position="225"/>
    </location>
</feature>
<keyword evidence="7" id="KW-0732">Signal</keyword>
<evidence type="ECO:0000256" key="8">
    <source>
        <dbReference type="ARBA" id="ARBA00023004"/>
    </source>
</evidence>
<evidence type="ECO:0000256" key="10">
    <source>
        <dbReference type="ARBA" id="ARBA00023077"/>
    </source>
</evidence>
<protein>
    <submittedName>
        <fullName evidence="18">TonB-dependent siderophore receptor</fullName>
    </submittedName>
</protein>
<accession>A0A8K2A8P7</accession>
<dbReference type="Proteomes" id="UP000607397">
    <property type="component" value="Unassembled WGS sequence"/>
</dbReference>
<dbReference type="GO" id="GO:0009279">
    <property type="term" value="C:cell outer membrane"/>
    <property type="evidence" value="ECO:0007669"/>
    <property type="project" value="UniProtKB-SubCell"/>
</dbReference>
<keyword evidence="6 13" id="KW-0812">Transmembrane</keyword>
<dbReference type="Pfam" id="PF00593">
    <property type="entry name" value="TonB_dep_Rec_b-barrel"/>
    <property type="match status" value="1"/>
</dbReference>
<evidence type="ECO:0000256" key="4">
    <source>
        <dbReference type="ARBA" id="ARBA00022452"/>
    </source>
</evidence>
<evidence type="ECO:0000256" key="3">
    <source>
        <dbReference type="ARBA" id="ARBA00022448"/>
    </source>
</evidence>
<feature type="domain" description="TonB-dependent receptor plug" evidence="16">
    <location>
        <begin position="268"/>
        <end position="364"/>
    </location>
</feature>
<feature type="domain" description="TonB-dependent receptor-like beta-barrel" evidence="15">
    <location>
        <begin position="437"/>
        <end position="874"/>
    </location>
</feature>
<keyword evidence="4 13" id="KW-1134">Transmembrane beta strand</keyword>
<dbReference type="InterPro" id="IPR036942">
    <property type="entry name" value="Beta-barrel_TonB_sf"/>
</dbReference>
<dbReference type="Pfam" id="PF07715">
    <property type="entry name" value="Plug"/>
    <property type="match status" value="1"/>
</dbReference>
<evidence type="ECO:0000256" key="9">
    <source>
        <dbReference type="ARBA" id="ARBA00023065"/>
    </source>
</evidence>
<keyword evidence="8" id="KW-0408">Iron</keyword>
<dbReference type="InterPro" id="IPR012910">
    <property type="entry name" value="Plug_dom"/>
</dbReference>
<evidence type="ECO:0000259" key="16">
    <source>
        <dbReference type="Pfam" id="PF07715"/>
    </source>
</evidence>
<dbReference type="PROSITE" id="PS52016">
    <property type="entry name" value="TONB_DEPENDENT_REC_3"/>
    <property type="match status" value="1"/>
</dbReference>
<evidence type="ECO:0000256" key="5">
    <source>
        <dbReference type="ARBA" id="ARBA00022496"/>
    </source>
</evidence>
<evidence type="ECO:0000256" key="2">
    <source>
        <dbReference type="ARBA" id="ARBA00009810"/>
    </source>
</evidence>
<evidence type="ECO:0000256" key="7">
    <source>
        <dbReference type="ARBA" id="ARBA00022729"/>
    </source>
</evidence>
<evidence type="ECO:0000256" key="1">
    <source>
        <dbReference type="ARBA" id="ARBA00004571"/>
    </source>
</evidence>
<evidence type="ECO:0000259" key="15">
    <source>
        <dbReference type="Pfam" id="PF00593"/>
    </source>
</evidence>
<dbReference type="PANTHER" id="PTHR32552">
    <property type="entry name" value="FERRICHROME IRON RECEPTOR-RELATED"/>
    <property type="match status" value="1"/>
</dbReference>
<name>A0A8K2A8P7_9CYAN</name>
<dbReference type="Gene3D" id="2.170.130.10">
    <property type="entry name" value="TonB-dependent receptor, plug domain"/>
    <property type="match status" value="1"/>
</dbReference>
<dbReference type="CDD" id="cd01347">
    <property type="entry name" value="ligand_gated_channel"/>
    <property type="match status" value="1"/>
</dbReference>
<dbReference type="NCBIfam" id="TIGR01783">
    <property type="entry name" value="TonB-siderophor"/>
    <property type="match status" value="1"/>
</dbReference>
<dbReference type="GO" id="GO:0038023">
    <property type="term" value="F:signaling receptor activity"/>
    <property type="evidence" value="ECO:0007669"/>
    <property type="project" value="InterPro"/>
</dbReference>
<keyword evidence="9" id="KW-0406">Ion transport</keyword>
<keyword evidence="11 13" id="KW-0472">Membrane</keyword>
<dbReference type="GO" id="GO:0015891">
    <property type="term" value="P:siderophore transport"/>
    <property type="evidence" value="ECO:0007669"/>
    <property type="project" value="InterPro"/>
</dbReference>
<evidence type="ECO:0000256" key="13">
    <source>
        <dbReference type="PROSITE-ProRule" id="PRU01360"/>
    </source>
</evidence>
<evidence type="ECO:0000313" key="18">
    <source>
        <dbReference type="EMBL" id="NCJ08269.1"/>
    </source>
</evidence>
<reference evidence="18" key="1">
    <citation type="submission" date="2019-12" db="EMBL/GenBank/DDBJ databases">
        <title>High-Quality draft genome sequences of three cyanobacteria isolated from the limestone walls of the Old Cathedral of Coimbra.</title>
        <authorList>
            <person name="Tiago I."/>
            <person name="Soares F."/>
            <person name="Portugal A."/>
        </authorList>
    </citation>
    <scope>NUCLEOTIDE SEQUENCE [LARGE SCALE GENOMIC DNA]</scope>
    <source>
        <strain evidence="18">C</strain>
    </source>
</reference>
<keyword evidence="18" id="KW-0675">Receptor</keyword>
<evidence type="ECO:0000259" key="17">
    <source>
        <dbReference type="Pfam" id="PF11741"/>
    </source>
</evidence>
<organism evidence="18 19">
    <name type="scientific">Petrachloros mirabilis ULC683</name>
    <dbReference type="NCBI Taxonomy" id="2781853"/>
    <lineage>
        <taxon>Bacteria</taxon>
        <taxon>Bacillati</taxon>
        <taxon>Cyanobacteriota</taxon>
        <taxon>Cyanophyceae</taxon>
        <taxon>Synechococcales</taxon>
        <taxon>Petrachlorosaceae</taxon>
        <taxon>Petrachloros</taxon>
        <taxon>Petrachloros mirabilis</taxon>
    </lineage>
</organism>